<dbReference type="SMART" id="SM00729">
    <property type="entry name" value="Elp3"/>
    <property type="match status" value="1"/>
</dbReference>
<reference evidence="6 7" key="1">
    <citation type="submission" date="2018-06" db="EMBL/GenBank/DDBJ databases">
        <title>Extensive metabolic versatility and redundancy in microbially diverse, dynamic hydrothermal sediments.</title>
        <authorList>
            <person name="Dombrowski N."/>
            <person name="Teske A."/>
            <person name="Baker B.J."/>
        </authorList>
    </citation>
    <scope>NUCLEOTIDE SEQUENCE [LARGE SCALE GENOMIC DNA]</scope>
    <source>
        <strain evidence="6">B20_G2</strain>
    </source>
</reference>
<dbReference type="InterPro" id="IPR006638">
    <property type="entry name" value="Elp3/MiaA/NifB-like_rSAM"/>
</dbReference>
<proteinExistence type="predicted"/>
<organism evidence="6 7">
    <name type="scientific">Thermoproteota archaeon</name>
    <dbReference type="NCBI Taxonomy" id="2056631"/>
    <lineage>
        <taxon>Archaea</taxon>
        <taxon>Thermoproteota</taxon>
    </lineage>
</organism>
<dbReference type="InterPro" id="IPR058240">
    <property type="entry name" value="rSAM_sf"/>
</dbReference>
<evidence type="ECO:0000259" key="5">
    <source>
        <dbReference type="PROSITE" id="PS51918"/>
    </source>
</evidence>
<evidence type="ECO:0000256" key="2">
    <source>
        <dbReference type="ARBA" id="ARBA00022723"/>
    </source>
</evidence>
<keyword evidence="3" id="KW-0408">Iron</keyword>
<dbReference type="PANTHER" id="PTHR43726:SF1">
    <property type="entry name" value="BIOTIN SYNTHASE"/>
    <property type="match status" value="1"/>
</dbReference>
<accession>A0A497F0A2</accession>
<dbReference type="AlphaFoldDB" id="A0A497F0A2"/>
<evidence type="ECO:0000256" key="4">
    <source>
        <dbReference type="ARBA" id="ARBA00023014"/>
    </source>
</evidence>
<dbReference type="Pfam" id="PF04055">
    <property type="entry name" value="Radical_SAM"/>
    <property type="match status" value="1"/>
</dbReference>
<keyword evidence="4" id="KW-0411">Iron-sulfur</keyword>
<sequence>MVEYIRVSIGTAALLGLTKIKMAAYPTTAYLMTYYSGKCLAQCSFCTQANISTTSSEYLSRVNWPKFKFNKVLEALSSNKYFKRICLQTLIYPNMIKDAVEIISILSKNVNLPISVSIHPRNLDDVKLLKKAGVERIGIGLDVATPELFEEIKKPFSWNRTLKIIEESAKTLGKGHVTCHLIYGLGDTDENFLKLISNLKEKGILTSLFAFTPMEGTPLENLHPPEPSKYRAIQLAHYLITNDIAKFSDFTFQNGELTGILVDKNVLKEVIESGEPFITRGCPNCNRPFYNESPRGPIYNYPTIEWARNDINIIKMQLKQILGEL</sequence>
<dbReference type="InterPro" id="IPR034422">
    <property type="entry name" value="HydE/PylB-like"/>
</dbReference>
<name>A0A497F0A2_9CREN</name>
<evidence type="ECO:0000256" key="1">
    <source>
        <dbReference type="ARBA" id="ARBA00022691"/>
    </source>
</evidence>
<dbReference type="CDD" id="cd01335">
    <property type="entry name" value="Radical_SAM"/>
    <property type="match status" value="1"/>
</dbReference>
<dbReference type="GO" id="GO:0051536">
    <property type="term" value="F:iron-sulfur cluster binding"/>
    <property type="evidence" value="ECO:0007669"/>
    <property type="project" value="UniProtKB-KW"/>
</dbReference>
<dbReference type="GO" id="GO:0046872">
    <property type="term" value="F:metal ion binding"/>
    <property type="evidence" value="ECO:0007669"/>
    <property type="project" value="UniProtKB-KW"/>
</dbReference>
<keyword evidence="1" id="KW-0949">S-adenosyl-L-methionine</keyword>
<keyword evidence="2" id="KW-0479">Metal-binding</keyword>
<dbReference type="InterPro" id="IPR007197">
    <property type="entry name" value="rSAM"/>
</dbReference>
<dbReference type="SFLD" id="SFLDS00029">
    <property type="entry name" value="Radical_SAM"/>
    <property type="match status" value="1"/>
</dbReference>
<evidence type="ECO:0000313" key="6">
    <source>
        <dbReference type="EMBL" id="RLE52711.1"/>
    </source>
</evidence>
<gene>
    <name evidence="6" type="ORF">DRJ26_04380</name>
</gene>
<dbReference type="Proteomes" id="UP000269499">
    <property type="component" value="Unassembled WGS sequence"/>
</dbReference>
<dbReference type="SUPFAM" id="SSF102114">
    <property type="entry name" value="Radical SAM enzymes"/>
    <property type="match status" value="1"/>
</dbReference>
<evidence type="ECO:0000256" key="3">
    <source>
        <dbReference type="ARBA" id="ARBA00023004"/>
    </source>
</evidence>
<dbReference type="SFLD" id="SFLDG01082">
    <property type="entry name" value="B12-binding_domain_containing"/>
    <property type="match status" value="1"/>
</dbReference>
<dbReference type="EMBL" id="QMRA01000102">
    <property type="protein sequence ID" value="RLE52711.1"/>
    <property type="molecule type" value="Genomic_DNA"/>
</dbReference>
<dbReference type="PROSITE" id="PS51918">
    <property type="entry name" value="RADICAL_SAM"/>
    <property type="match status" value="1"/>
</dbReference>
<dbReference type="GO" id="GO:0016740">
    <property type="term" value="F:transferase activity"/>
    <property type="evidence" value="ECO:0007669"/>
    <property type="project" value="TreeGrafter"/>
</dbReference>
<protein>
    <submittedName>
        <fullName evidence="6">Radical SAM protein</fullName>
    </submittedName>
</protein>
<feature type="domain" description="Radical SAM core" evidence="5">
    <location>
        <begin position="23"/>
        <end position="251"/>
    </location>
</feature>
<dbReference type="PANTHER" id="PTHR43726">
    <property type="entry name" value="3-METHYLORNITHINE SYNTHASE"/>
    <property type="match status" value="1"/>
</dbReference>
<dbReference type="Gene3D" id="3.20.20.70">
    <property type="entry name" value="Aldolase class I"/>
    <property type="match status" value="1"/>
</dbReference>
<dbReference type="InterPro" id="IPR013785">
    <property type="entry name" value="Aldolase_TIM"/>
</dbReference>
<comment type="caution">
    <text evidence="6">The sequence shown here is derived from an EMBL/GenBank/DDBJ whole genome shotgun (WGS) entry which is preliminary data.</text>
</comment>
<dbReference type="SFLD" id="SFLDG01098">
    <property type="entry name" value="Uncharacterised_Radical_SAM_Su"/>
    <property type="match status" value="1"/>
</dbReference>
<evidence type="ECO:0000313" key="7">
    <source>
        <dbReference type="Proteomes" id="UP000269499"/>
    </source>
</evidence>